<dbReference type="InterPro" id="IPR012338">
    <property type="entry name" value="Beta-lactam/transpept-like"/>
</dbReference>
<dbReference type="GO" id="GO:0005886">
    <property type="term" value="C:plasma membrane"/>
    <property type="evidence" value="ECO:0007669"/>
    <property type="project" value="TreeGrafter"/>
</dbReference>
<keyword evidence="3" id="KW-0812">Transmembrane</keyword>
<dbReference type="EMBL" id="CP002042">
    <property type="protein sequence ID" value="ADH63563.1"/>
    <property type="molecule type" value="Genomic_DNA"/>
</dbReference>
<evidence type="ECO:0000313" key="5">
    <source>
        <dbReference type="EMBL" id="ADH63563.1"/>
    </source>
</evidence>
<sequence length="456" mass="49082">MSQASLNRVWVVLLGALLYLALMGLGLYQLVQQSPRLAFRSLPQEAGSALRGRLLAKDGTPLAMTPQAGQRVYPLGVSAAQVLGYGERGSLRGLEGLEHDLEPTLSQGLDVQLTLDPVIQSLAEEALWKGLKASGAEWGSALVMETQTGKLLAVANGPAFDPSAPRRDPSQDVSWRNHAFLVALEPGSTIKALTAATLLNEGVVSLDTQVKAPMSRRIGGWIINDVVAHPQVLTLKEVLKYSSNVGISTLAERIKPAVLERYFTALHFKDPEPMPIVKVAAPRMRPANIWGEVEYANHTFGQGFLITPLHLTAAYNALANDGNYVPPTLFEPTAKPVPEPVFRPEVARSLRQALAQVVVKEAQLPGYPLGGKTGTAQVVVNGRYSKEIFTALFAGFIPAQKPKVTVAVVVYYPKGGRIHGAWVAAPVFRQIAAGLFAYWGIPPVETSTKPGTLDSR</sequence>
<accession>D7BFL0</accession>
<dbReference type="InterPro" id="IPR001460">
    <property type="entry name" value="PCN-bd_Tpept"/>
</dbReference>
<dbReference type="InterPro" id="IPR050515">
    <property type="entry name" value="Beta-lactam/transpept"/>
</dbReference>
<protein>
    <submittedName>
        <fullName evidence="5">Peptidoglycan glycosyltransferase</fullName>
        <ecNumber evidence="5">2.4.1.129</ecNumber>
    </submittedName>
</protein>
<reference evidence="5 6" key="1">
    <citation type="journal article" date="2010" name="Stand. Genomic Sci.">
        <title>Complete genome sequence of Meiothermus silvanus type strain (VI-R2).</title>
        <authorList>
            <person name="Sikorski J."/>
            <person name="Tindall B.J."/>
            <person name="Lowry S."/>
            <person name="Lucas S."/>
            <person name="Nolan M."/>
            <person name="Copeland A."/>
            <person name="Glavina Del Rio T."/>
            <person name="Tice H."/>
            <person name="Cheng J.F."/>
            <person name="Han C."/>
            <person name="Pitluck S."/>
            <person name="Liolios K."/>
            <person name="Ivanova N."/>
            <person name="Mavromatis K."/>
            <person name="Mikhailova N."/>
            <person name="Pati A."/>
            <person name="Goodwin L."/>
            <person name="Chen A."/>
            <person name="Palaniappan K."/>
            <person name="Land M."/>
            <person name="Hauser L."/>
            <person name="Chang Y.J."/>
            <person name="Jeffries C.D."/>
            <person name="Rohde M."/>
            <person name="Goker M."/>
            <person name="Woyke T."/>
            <person name="Bristow J."/>
            <person name="Eisen J.A."/>
            <person name="Markowitz V."/>
            <person name="Hugenholtz P."/>
            <person name="Kyrpides N.C."/>
            <person name="Klenk H.P."/>
            <person name="Lapidus A."/>
        </authorList>
    </citation>
    <scope>NUCLEOTIDE SEQUENCE [LARGE SCALE GENOMIC DNA]</scope>
    <source>
        <strain evidence="6">ATCC 700542 / DSM 9946 / VI-R2</strain>
    </source>
</reference>
<dbReference type="PANTHER" id="PTHR30627:SF1">
    <property type="entry name" value="PEPTIDOGLYCAN D,D-TRANSPEPTIDASE FTSI"/>
    <property type="match status" value="1"/>
</dbReference>
<dbReference type="eggNOG" id="COG0768">
    <property type="taxonomic scope" value="Bacteria"/>
</dbReference>
<evidence type="ECO:0000256" key="2">
    <source>
        <dbReference type="ARBA" id="ARBA00023136"/>
    </source>
</evidence>
<dbReference type="GO" id="GO:0016757">
    <property type="term" value="F:glycosyltransferase activity"/>
    <property type="evidence" value="ECO:0007669"/>
    <property type="project" value="UniProtKB-KW"/>
</dbReference>
<keyword evidence="5" id="KW-0808">Transferase</keyword>
<keyword evidence="6" id="KW-1185">Reference proteome</keyword>
<dbReference type="KEGG" id="msv:Mesil_1678"/>
<feature type="transmembrane region" description="Helical" evidence="3">
    <location>
        <begin position="9"/>
        <end position="31"/>
    </location>
</feature>
<name>D7BFL0_ALLS1</name>
<dbReference type="OrthoDB" id="9804124at2"/>
<dbReference type="Pfam" id="PF00905">
    <property type="entry name" value="Transpeptidase"/>
    <property type="match status" value="1"/>
</dbReference>
<dbReference type="STRING" id="526227.Mesil_1678"/>
<dbReference type="RefSeq" id="WP_013158125.1">
    <property type="nucleotide sequence ID" value="NC_014212.1"/>
</dbReference>
<evidence type="ECO:0000313" key="6">
    <source>
        <dbReference type="Proteomes" id="UP000001916"/>
    </source>
</evidence>
<dbReference type="HOGENOM" id="CLU_009289_6_2_0"/>
<dbReference type="EC" id="2.4.1.129" evidence="5"/>
<evidence type="ECO:0000256" key="1">
    <source>
        <dbReference type="ARBA" id="ARBA00004370"/>
    </source>
</evidence>
<evidence type="ECO:0000256" key="3">
    <source>
        <dbReference type="SAM" id="Phobius"/>
    </source>
</evidence>
<dbReference type="Gene3D" id="3.40.710.10">
    <property type="entry name" value="DD-peptidase/beta-lactamase superfamily"/>
    <property type="match status" value="1"/>
</dbReference>
<dbReference type="AlphaFoldDB" id="D7BFL0"/>
<proteinExistence type="predicted"/>
<dbReference type="GO" id="GO:0008658">
    <property type="term" value="F:penicillin binding"/>
    <property type="evidence" value="ECO:0007669"/>
    <property type="project" value="InterPro"/>
</dbReference>
<comment type="subcellular location">
    <subcellularLocation>
        <location evidence="1">Membrane</location>
    </subcellularLocation>
</comment>
<gene>
    <name evidence="5" type="ordered locus">Mesil_1678</name>
</gene>
<dbReference type="PANTHER" id="PTHR30627">
    <property type="entry name" value="PEPTIDOGLYCAN D,D-TRANSPEPTIDASE"/>
    <property type="match status" value="1"/>
</dbReference>
<evidence type="ECO:0000259" key="4">
    <source>
        <dbReference type="Pfam" id="PF00905"/>
    </source>
</evidence>
<feature type="domain" description="Penicillin-binding protein transpeptidase" evidence="4">
    <location>
        <begin position="139"/>
        <end position="431"/>
    </location>
</feature>
<dbReference type="SUPFAM" id="SSF56601">
    <property type="entry name" value="beta-lactamase/transpeptidase-like"/>
    <property type="match status" value="1"/>
</dbReference>
<dbReference type="Proteomes" id="UP000001916">
    <property type="component" value="Chromosome"/>
</dbReference>
<keyword evidence="2 3" id="KW-0472">Membrane</keyword>
<organism evidence="5 6">
    <name type="scientific">Allomeiothermus silvanus (strain ATCC 700542 / DSM 9946 / NBRC 106475 / NCIMB 13440 / VI-R2)</name>
    <name type="common">Thermus silvanus</name>
    <dbReference type="NCBI Taxonomy" id="526227"/>
    <lineage>
        <taxon>Bacteria</taxon>
        <taxon>Thermotogati</taxon>
        <taxon>Deinococcota</taxon>
        <taxon>Deinococci</taxon>
        <taxon>Thermales</taxon>
        <taxon>Thermaceae</taxon>
        <taxon>Allomeiothermus</taxon>
    </lineage>
</organism>
<dbReference type="Gene3D" id="3.90.1310.10">
    <property type="entry name" value="Penicillin-binding protein 2a (Domain 2)"/>
    <property type="match status" value="1"/>
</dbReference>
<keyword evidence="5" id="KW-0328">Glycosyltransferase</keyword>
<dbReference type="Gene3D" id="3.30.450.330">
    <property type="match status" value="1"/>
</dbReference>
<dbReference type="GO" id="GO:0071555">
    <property type="term" value="P:cell wall organization"/>
    <property type="evidence" value="ECO:0007669"/>
    <property type="project" value="TreeGrafter"/>
</dbReference>
<keyword evidence="3" id="KW-1133">Transmembrane helix</keyword>